<evidence type="ECO:0008006" key="6">
    <source>
        <dbReference type="Google" id="ProtNLM"/>
    </source>
</evidence>
<keyword evidence="1" id="KW-0732">Signal</keyword>
<evidence type="ECO:0000256" key="1">
    <source>
        <dbReference type="SAM" id="SignalP"/>
    </source>
</evidence>
<comment type="caution">
    <text evidence="2">The sequence shown here is derived from an EMBL/GenBank/DDBJ whole genome shotgun (WGS) entry which is preliminary data.</text>
</comment>
<organism evidence="2 5">
    <name type="scientific">Pseudidiomarina terrestris</name>
    <dbReference type="NCBI Taxonomy" id="2820060"/>
    <lineage>
        <taxon>Bacteria</taxon>
        <taxon>Pseudomonadati</taxon>
        <taxon>Pseudomonadota</taxon>
        <taxon>Gammaproteobacteria</taxon>
        <taxon>Alteromonadales</taxon>
        <taxon>Idiomarinaceae</taxon>
        <taxon>Pseudidiomarina</taxon>
    </lineage>
</organism>
<dbReference type="RefSeq" id="WP_301719374.1">
    <property type="nucleotide sequence ID" value="NZ_JAGGJB010000003.1"/>
</dbReference>
<gene>
    <name evidence="2" type="ORF">J6I90_05180</name>
    <name evidence="3" type="ORF">J6I92_06125</name>
</gene>
<sequence>MLRVNAWLLTSCFVVSAAAAQELNDPTQPPQNRAAAQQQAQLTDLRLNAIQQRPSGFTAYINGQRIVEGEHLPPYTITKITMNHVIVRDAANGSEFKLSLYTQNPLTTESASGSGGQN</sequence>
<reference evidence="4 5" key="1">
    <citation type="submission" date="2021-03" db="EMBL/GenBank/DDBJ databases">
        <title>Pseudidiomarina terrestris, a new bacterium isolated from saline soil.</title>
        <authorList>
            <person name="Galisteo C."/>
            <person name="De La Haba R."/>
            <person name="Sanchez-Porro C."/>
            <person name="Ventosa A."/>
        </authorList>
    </citation>
    <scope>NUCLEOTIDE SEQUENCE [LARGE SCALE GENOMIC DNA]</scope>
    <source>
        <strain evidence="2 5">1APP75-32.1</strain>
        <strain evidence="4">1APR75-15</strain>
        <strain evidence="3">1ASR75-15</strain>
    </source>
</reference>
<evidence type="ECO:0000313" key="4">
    <source>
        <dbReference type="Proteomes" id="UP001169491"/>
    </source>
</evidence>
<feature type="chain" id="PRO_5043611297" description="MSHA biogenesis protein MshK" evidence="1">
    <location>
        <begin position="21"/>
        <end position="118"/>
    </location>
</feature>
<proteinExistence type="predicted"/>
<protein>
    <recommendedName>
        <fullName evidence="6">MSHA biogenesis protein MshK</fullName>
    </recommendedName>
</protein>
<dbReference type="Proteomes" id="UP001169491">
    <property type="component" value="Unassembled WGS sequence"/>
</dbReference>
<name>A0AAW7QXT8_9GAMM</name>
<evidence type="ECO:0000313" key="2">
    <source>
        <dbReference type="EMBL" id="MDN7124266.1"/>
    </source>
</evidence>
<evidence type="ECO:0000313" key="3">
    <source>
        <dbReference type="EMBL" id="MDN7129443.1"/>
    </source>
</evidence>
<dbReference type="EMBL" id="JAGGJC010000001">
    <property type="protein sequence ID" value="MDN7129443.1"/>
    <property type="molecule type" value="Genomic_DNA"/>
</dbReference>
<accession>A0AAW7QXT8</accession>
<dbReference type="Proteomes" id="UP001169492">
    <property type="component" value="Unassembled WGS sequence"/>
</dbReference>
<dbReference type="AlphaFoldDB" id="A0AAW7QXT8"/>
<dbReference type="EMBL" id="JAGGJB010000003">
    <property type="protein sequence ID" value="MDN7124266.1"/>
    <property type="molecule type" value="Genomic_DNA"/>
</dbReference>
<keyword evidence="4" id="KW-1185">Reference proteome</keyword>
<evidence type="ECO:0000313" key="5">
    <source>
        <dbReference type="Proteomes" id="UP001169492"/>
    </source>
</evidence>
<feature type="signal peptide" evidence="1">
    <location>
        <begin position="1"/>
        <end position="20"/>
    </location>
</feature>